<keyword evidence="2" id="KW-0812">Transmembrane</keyword>
<name>A0ABV8LGI2_9ACTN</name>
<protein>
    <submittedName>
        <fullName evidence="3">Uncharacterized protein</fullName>
    </submittedName>
</protein>
<comment type="caution">
    <text evidence="3">The sequence shown here is derived from an EMBL/GenBank/DDBJ whole genome shotgun (WGS) entry which is preliminary data.</text>
</comment>
<sequence>MSPINQPDLDLLADYVGGALDGTPEADQVSERIRTDITWAAAHADLVAATDDVQGRLRALGGESEMMPDDVWGRLEATLLAEPPIGAPDPNGPTRPVDNRPADNRPAGRAASRRRRWAPVLVGLVILAALGIGISALRPLTDAATDSGGSANAPMSAPDAEAASAARFATGRDYSETTLVLATDFGNANTLRASETSPEKSASGAPDPFSSFASPVPDALSRLLTEADLSRCLTWVTQQVPGTVVGVDYARYAGSPALIVVTRTADDARWVAVAGPDCGVGNNADLVVSKRVG</sequence>
<feature type="compositionally biased region" description="Polar residues" evidence="1">
    <location>
        <begin position="191"/>
        <end position="200"/>
    </location>
</feature>
<evidence type="ECO:0000313" key="4">
    <source>
        <dbReference type="Proteomes" id="UP001595816"/>
    </source>
</evidence>
<keyword evidence="2" id="KW-0472">Membrane</keyword>
<proteinExistence type="predicted"/>
<keyword evidence="4" id="KW-1185">Reference proteome</keyword>
<feature type="region of interest" description="Disordered" evidence="1">
    <location>
        <begin position="82"/>
        <end position="112"/>
    </location>
</feature>
<dbReference type="Proteomes" id="UP001595816">
    <property type="component" value="Unassembled WGS sequence"/>
</dbReference>
<keyword evidence="2" id="KW-1133">Transmembrane helix</keyword>
<evidence type="ECO:0000256" key="1">
    <source>
        <dbReference type="SAM" id="MobiDB-lite"/>
    </source>
</evidence>
<evidence type="ECO:0000313" key="3">
    <source>
        <dbReference type="EMBL" id="MFC4129318.1"/>
    </source>
</evidence>
<gene>
    <name evidence="3" type="ORF">ACFOZ4_01665</name>
</gene>
<evidence type="ECO:0000256" key="2">
    <source>
        <dbReference type="SAM" id="Phobius"/>
    </source>
</evidence>
<reference evidence="4" key="1">
    <citation type="journal article" date="2019" name="Int. J. Syst. Evol. Microbiol.">
        <title>The Global Catalogue of Microorganisms (GCM) 10K type strain sequencing project: providing services to taxonomists for standard genome sequencing and annotation.</title>
        <authorList>
            <consortium name="The Broad Institute Genomics Platform"/>
            <consortium name="The Broad Institute Genome Sequencing Center for Infectious Disease"/>
            <person name="Wu L."/>
            <person name="Ma J."/>
        </authorList>
    </citation>
    <scope>NUCLEOTIDE SEQUENCE [LARGE SCALE GENOMIC DNA]</scope>
    <source>
        <strain evidence="4">CGMCC 4.7289</strain>
    </source>
</reference>
<accession>A0ABV8LGI2</accession>
<organism evidence="3 4">
    <name type="scientific">Hamadaea flava</name>
    <dbReference type="NCBI Taxonomy" id="1742688"/>
    <lineage>
        <taxon>Bacteria</taxon>
        <taxon>Bacillati</taxon>
        <taxon>Actinomycetota</taxon>
        <taxon>Actinomycetes</taxon>
        <taxon>Micromonosporales</taxon>
        <taxon>Micromonosporaceae</taxon>
        <taxon>Hamadaea</taxon>
    </lineage>
</organism>
<feature type="transmembrane region" description="Helical" evidence="2">
    <location>
        <begin position="117"/>
        <end position="137"/>
    </location>
</feature>
<dbReference type="RefSeq" id="WP_253759164.1">
    <property type="nucleotide sequence ID" value="NZ_JAMZDZ010000001.1"/>
</dbReference>
<feature type="region of interest" description="Disordered" evidence="1">
    <location>
        <begin position="191"/>
        <end position="210"/>
    </location>
</feature>
<dbReference type="EMBL" id="JBHSAY010000003">
    <property type="protein sequence ID" value="MFC4129318.1"/>
    <property type="molecule type" value="Genomic_DNA"/>
</dbReference>